<comment type="similarity">
    <text evidence="1 5">Belongs to the SecB family.</text>
</comment>
<dbReference type="InterPro" id="IPR035958">
    <property type="entry name" value="SecB-like_sf"/>
</dbReference>
<evidence type="ECO:0000313" key="7">
    <source>
        <dbReference type="Proteomes" id="UP000605253"/>
    </source>
</evidence>
<keyword evidence="4 5" id="KW-0811">Translocation</keyword>
<dbReference type="GO" id="GO:0051262">
    <property type="term" value="P:protein tetramerization"/>
    <property type="evidence" value="ECO:0007669"/>
    <property type="project" value="InterPro"/>
</dbReference>
<dbReference type="PRINTS" id="PR01594">
    <property type="entry name" value="SECBCHAPRONE"/>
</dbReference>
<evidence type="ECO:0000256" key="1">
    <source>
        <dbReference type="ARBA" id="ARBA00009990"/>
    </source>
</evidence>
<dbReference type="Gene3D" id="3.10.420.10">
    <property type="entry name" value="SecB-like"/>
    <property type="match status" value="1"/>
</dbReference>
<comment type="subcellular location">
    <subcellularLocation>
        <location evidence="5">Cytoplasm</location>
    </subcellularLocation>
</comment>
<reference evidence="6" key="2">
    <citation type="submission" date="2020-09" db="EMBL/GenBank/DDBJ databases">
        <authorList>
            <person name="Sun Q."/>
            <person name="Zhou Y."/>
        </authorList>
    </citation>
    <scope>NUCLEOTIDE SEQUENCE</scope>
    <source>
        <strain evidence="6">CGMCC 1.12181</strain>
    </source>
</reference>
<proteinExistence type="inferred from homology"/>
<dbReference type="GO" id="GO:0006457">
    <property type="term" value="P:protein folding"/>
    <property type="evidence" value="ECO:0007669"/>
    <property type="project" value="UniProtKB-UniRule"/>
</dbReference>
<reference evidence="6" key="1">
    <citation type="journal article" date="2014" name="Int. J. Syst. Evol. Microbiol.">
        <title>Complete genome sequence of Corynebacterium casei LMG S-19264T (=DSM 44701T), isolated from a smear-ripened cheese.</title>
        <authorList>
            <consortium name="US DOE Joint Genome Institute (JGI-PGF)"/>
            <person name="Walter F."/>
            <person name="Albersmeier A."/>
            <person name="Kalinowski J."/>
            <person name="Ruckert C."/>
        </authorList>
    </citation>
    <scope>NUCLEOTIDE SEQUENCE</scope>
    <source>
        <strain evidence="6">CGMCC 1.12181</strain>
    </source>
</reference>
<organism evidence="6 7">
    <name type="scientific">Marinicella pacifica</name>
    <dbReference type="NCBI Taxonomy" id="1171543"/>
    <lineage>
        <taxon>Bacteria</taxon>
        <taxon>Pseudomonadati</taxon>
        <taxon>Pseudomonadota</taxon>
        <taxon>Gammaproteobacteria</taxon>
        <taxon>Lysobacterales</taxon>
        <taxon>Marinicellaceae</taxon>
        <taxon>Marinicella</taxon>
    </lineage>
</organism>
<evidence type="ECO:0000256" key="5">
    <source>
        <dbReference type="HAMAP-Rule" id="MF_00821"/>
    </source>
</evidence>
<dbReference type="EMBL" id="BMEO01000002">
    <property type="protein sequence ID" value="GGF87586.1"/>
    <property type="molecule type" value="Genomic_DNA"/>
</dbReference>
<evidence type="ECO:0000313" key="6">
    <source>
        <dbReference type="EMBL" id="GGF87586.1"/>
    </source>
</evidence>
<comment type="function">
    <text evidence="5">One of the proteins required for the normal export of preproteins out of the cell cytoplasm. It is a molecular chaperone that binds to a subset of precursor proteins, maintaining them in a translocation-competent state. It also specifically binds to its receptor SecA.</text>
</comment>
<sequence>MTEENKQAANAQGHGPKMAFQKIYIKDVSFEAPNAPRVFQEQGQPNIKLNLNQKVDKLDDNTYEVTLTATVTCEVNEKTAYLAEVAQAGIFSMENFEEQALHQTLGIYCPNVLFPYVRQEISNLITAGGFQPLLLQPVNFEQMYQQQMQQAQQQAASETKQ</sequence>
<dbReference type="InterPro" id="IPR003708">
    <property type="entry name" value="SecB"/>
</dbReference>
<comment type="caution">
    <text evidence="6">The sequence shown here is derived from an EMBL/GenBank/DDBJ whole genome shotgun (WGS) entry which is preliminary data.</text>
</comment>
<dbReference type="HAMAP" id="MF_00821">
    <property type="entry name" value="SecB"/>
    <property type="match status" value="1"/>
</dbReference>
<accession>A0A917CFZ0</accession>
<dbReference type="NCBIfam" id="TIGR00809">
    <property type="entry name" value="secB"/>
    <property type="match status" value="1"/>
</dbReference>
<keyword evidence="3 5" id="KW-0653">Protein transport</keyword>
<dbReference type="NCBIfam" id="NF004394">
    <property type="entry name" value="PRK05751.1-5"/>
    <property type="match status" value="1"/>
</dbReference>
<dbReference type="Proteomes" id="UP000605253">
    <property type="component" value="Unassembled WGS sequence"/>
</dbReference>
<dbReference type="RefSeq" id="WP_188364177.1">
    <property type="nucleotide sequence ID" value="NZ_BAABJF010000032.1"/>
</dbReference>
<comment type="subunit">
    <text evidence="5">Homotetramer, a dimer of dimers. One homotetramer interacts with 1 SecA dimer.</text>
</comment>
<dbReference type="NCBIfam" id="NF004392">
    <property type="entry name" value="PRK05751.1-3"/>
    <property type="match status" value="1"/>
</dbReference>
<dbReference type="Pfam" id="PF02556">
    <property type="entry name" value="SecB"/>
    <property type="match status" value="1"/>
</dbReference>
<gene>
    <name evidence="5" type="primary">secB</name>
    <name evidence="6" type="ORF">GCM10011365_05820</name>
</gene>
<keyword evidence="7" id="KW-1185">Reference proteome</keyword>
<dbReference type="GO" id="GO:0051082">
    <property type="term" value="F:unfolded protein binding"/>
    <property type="evidence" value="ECO:0007669"/>
    <property type="project" value="InterPro"/>
</dbReference>
<evidence type="ECO:0000256" key="2">
    <source>
        <dbReference type="ARBA" id="ARBA00022448"/>
    </source>
</evidence>
<dbReference type="AlphaFoldDB" id="A0A917CFZ0"/>
<evidence type="ECO:0000256" key="4">
    <source>
        <dbReference type="ARBA" id="ARBA00023010"/>
    </source>
</evidence>
<dbReference type="PANTHER" id="PTHR36918">
    <property type="match status" value="1"/>
</dbReference>
<keyword evidence="5" id="KW-0963">Cytoplasm</keyword>
<protein>
    <recommendedName>
        <fullName evidence="5">Protein-export protein SecB</fullName>
    </recommendedName>
</protein>
<dbReference type="SUPFAM" id="SSF54611">
    <property type="entry name" value="SecB-like"/>
    <property type="match status" value="1"/>
</dbReference>
<name>A0A917CFZ0_9GAMM</name>
<keyword evidence="5" id="KW-0143">Chaperone</keyword>
<dbReference type="NCBIfam" id="NF004393">
    <property type="entry name" value="PRK05751.1-4"/>
    <property type="match status" value="1"/>
</dbReference>
<dbReference type="PANTHER" id="PTHR36918:SF1">
    <property type="entry name" value="PROTEIN-EXPORT PROTEIN SECB"/>
    <property type="match status" value="1"/>
</dbReference>
<keyword evidence="2 5" id="KW-0813">Transport</keyword>
<dbReference type="GO" id="GO:0005737">
    <property type="term" value="C:cytoplasm"/>
    <property type="evidence" value="ECO:0007669"/>
    <property type="project" value="UniProtKB-SubCell"/>
</dbReference>
<evidence type="ECO:0000256" key="3">
    <source>
        <dbReference type="ARBA" id="ARBA00022927"/>
    </source>
</evidence>
<dbReference type="GO" id="GO:0015031">
    <property type="term" value="P:protein transport"/>
    <property type="evidence" value="ECO:0007669"/>
    <property type="project" value="UniProtKB-UniRule"/>
</dbReference>